<feature type="domain" description="DUF732" evidence="2">
    <location>
        <begin position="32"/>
        <end position="113"/>
    </location>
</feature>
<organism evidence="3 4">
    <name type="scientific">Mycolicibacter virginiensis</name>
    <dbReference type="NCBI Taxonomy" id="1795032"/>
    <lineage>
        <taxon>Bacteria</taxon>
        <taxon>Bacillati</taxon>
        <taxon>Actinomycetota</taxon>
        <taxon>Actinomycetes</taxon>
        <taxon>Mycobacteriales</taxon>
        <taxon>Mycobacteriaceae</taxon>
        <taxon>Mycolicibacter</taxon>
    </lineage>
</organism>
<comment type="caution">
    <text evidence="3">The sequence shown here is derived from an EMBL/GenBank/DDBJ whole genome shotgun (WGS) entry which is preliminary data.</text>
</comment>
<dbReference type="InterPro" id="IPR007969">
    <property type="entry name" value="DUF732"/>
</dbReference>
<keyword evidence="4" id="KW-1185">Reference proteome</keyword>
<protein>
    <submittedName>
        <fullName evidence="3">DUF732 domain-containing protein</fullName>
    </submittedName>
</protein>
<sequence length="124" mass="13208">MNRRLVATVFSAVLAGVALASAPAASADPSDQDQVFFDELQQQGLHPDYAKQVCGSIKCEPLRSLMVQEGHSVCVALSDSPRLVPVSVIANLQVSPAEAHAIINAARDAYCPQLPDPYLRVPGR</sequence>
<evidence type="ECO:0000313" key="3">
    <source>
        <dbReference type="EMBL" id="PQM53076.1"/>
    </source>
</evidence>
<evidence type="ECO:0000313" key="4">
    <source>
        <dbReference type="Proteomes" id="UP000237911"/>
    </source>
</evidence>
<keyword evidence="1" id="KW-0732">Signal</keyword>
<reference evidence="3 4" key="1">
    <citation type="submission" date="2018-02" db="EMBL/GenBank/DDBJ databases">
        <title>Draft genome sequence of Mycobacterium virginiense isolated from mud of a swine farm in Japan.</title>
        <authorList>
            <person name="Ohya K."/>
        </authorList>
    </citation>
    <scope>NUCLEOTIDE SEQUENCE [LARGE SCALE GENOMIC DNA]</scope>
    <source>
        <strain evidence="3 4">GF75</strain>
    </source>
</reference>
<dbReference type="Pfam" id="PF05305">
    <property type="entry name" value="DUF732"/>
    <property type="match status" value="1"/>
</dbReference>
<accession>A0A9X7IPM1</accession>
<dbReference type="EMBL" id="PUEV01000018">
    <property type="protein sequence ID" value="PQM53076.1"/>
    <property type="molecule type" value="Genomic_DNA"/>
</dbReference>
<feature type="chain" id="PRO_5040759576" evidence="1">
    <location>
        <begin position="21"/>
        <end position="124"/>
    </location>
</feature>
<dbReference type="Proteomes" id="UP000237911">
    <property type="component" value="Unassembled WGS sequence"/>
</dbReference>
<name>A0A9X7IPM1_9MYCO</name>
<evidence type="ECO:0000256" key="1">
    <source>
        <dbReference type="SAM" id="SignalP"/>
    </source>
</evidence>
<dbReference type="AlphaFoldDB" id="A0A9X7IPM1"/>
<proteinExistence type="predicted"/>
<gene>
    <name evidence="3" type="ORF">C5U48_06675</name>
</gene>
<dbReference type="RefSeq" id="WP_046286051.1">
    <property type="nucleotide sequence ID" value="NZ_CP092430.2"/>
</dbReference>
<feature type="signal peptide" evidence="1">
    <location>
        <begin position="1"/>
        <end position="20"/>
    </location>
</feature>
<evidence type="ECO:0000259" key="2">
    <source>
        <dbReference type="Pfam" id="PF05305"/>
    </source>
</evidence>